<dbReference type="OrthoDB" id="2161780at2759"/>
<sequence>MERMKCDRRSDIMVQDLVAQNEASRKSRLQDSLTEGWDYVKLCGILRTLEALKEGWSRAPLLAFSPDYDSTALDVVAAMQDTGIFRFNNGILMPEDKPGNWPFHLKDFERRAVIAKGARVGLSPEEVTGYVCGASEAHQYCIRALRDRILQQAPNAKVTLLSGESAHSGVGVTAEMLGMPHVRVKCNSLGSMRRDHLDETLRGIDSAVIVVVTWANVAGGGYDDARAVAERMEETRRRTCLPVSLHLDASRCFDDVTTMSEAQREEVGLPEVRMKDCGPHAVKFDTIAAGGVTLGEMGTELVVALNNRDKVGQGSYVEYVAGHDSTISGSRDALSGAMVALHEEWFVQAKVNRTYDRRRRLRRELKTGLEILGIPLRYDKIGLDIVLEAQPRLPWEILDVWGARLLDDGSAMLTVNSAANEDTVRSFIHSLESNRPPQSHDVDVAKSMARPHVVDIMLERLRKTAERWRLQAVRSCGYPGNHSTLSLLGPVVGHALSSTIPRKWLDDTARALLKDTCAALEVADHSQVRAAFTTGSTASNRVGILTALRKYPHACVYTSQAAHYCIAKIMSDAGRTSHLKMIATDALGRIRPEAFAVQLQLDQLSAKAKGVPFATILVANYGTTFMGATDDLEALCEASEVVGCSIDHIHLDGALMLGADMSRYTLGPSCKSPRDPDTGRLVVQGISASLHKFRGLSVAGQVVYWKPVNGRLVANDERLQAKHIVEMWIYNQLVSPEQSRMLYDHCLNLSRRLRERLEHGGRRLLYNPESIVTVLERPPDWVVERYNLSTQGEWAHFITMPHVSEAIVDEFVAVVSRCTN</sequence>
<keyword evidence="4" id="KW-1185">Reference proteome</keyword>
<proteinExistence type="inferred from homology"/>
<dbReference type="PANTHER" id="PTHR46101">
    <property type="match status" value="1"/>
</dbReference>
<keyword evidence="2" id="KW-0210">Decarboxylase</keyword>
<dbReference type="InterPro" id="IPR015421">
    <property type="entry name" value="PyrdxlP-dep_Trfase_major"/>
</dbReference>
<reference evidence="3" key="1">
    <citation type="submission" date="2021-07" db="EMBL/GenBank/DDBJ databases">
        <title>Elsinoe batatas strain:CRI-CJ2 Genome sequencing and assembly.</title>
        <authorList>
            <person name="Huang L."/>
        </authorList>
    </citation>
    <scope>NUCLEOTIDE SEQUENCE</scope>
    <source>
        <strain evidence="3">CRI-CJ2</strain>
    </source>
</reference>
<accession>A0A8K0KZQ7</accession>
<dbReference type="AlphaFoldDB" id="A0A8K0KZQ7"/>
<organism evidence="3 4">
    <name type="scientific">Elsinoe batatas</name>
    <dbReference type="NCBI Taxonomy" id="2601811"/>
    <lineage>
        <taxon>Eukaryota</taxon>
        <taxon>Fungi</taxon>
        <taxon>Dikarya</taxon>
        <taxon>Ascomycota</taxon>
        <taxon>Pezizomycotina</taxon>
        <taxon>Dothideomycetes</taxon>
        <taxon>Dothideomycetidae</taxon>
        <taxon>Myriangiales</taxon>
        <taxon>Elsinoaceae</taxon>
        <taxon>Elsinoe</taxon>
    </lineage>
</organism>
<comment type="caution">
    <text evidence="3">The sequence shown here is derived from an EMBL/GenBank/DDBJ whole genome shotgun (WGS) entry which is preliminary data.</text>
</comment>
<dbReference type="InterPro" id="IPR015424">
    <property type="entry name" value="PyrdxlP-dep_Trfase"/>
</dbReference>
<dbReference type="PANTHER" id="PTHR46101:SF2">
    <property type="entry name" value="SERINE DECARBOXYLASE"/>
    <property type="match status" value="1"/>
</dbReference>
<dbReference type="Gene3D" id="3.40.640.10">
    <property type="entry name" value="Type I PLP-dependent aspartate aminotransferase-like (Major domain)"/>
    <property type="match status" value="2"/>
</dbReference>
<gene>
    <name evidence="3" type="ORF">KVT40_005215</name>
</gene>
<evidence type="ECO:0008006" key="5">
    <source>
        <dbReference type="Google" id="ProtNLM"/>
    </source>
</evidence>
<comment type="similarity">
    <text evidence="1">Belongs to the group II decarboxylase family.</text>
</comment>
<keyword evidence="2" id="KW-0456">Lyase</keyword>
<evidence type="ECO:0000256" key="2">
    <source>
        <dbReference type="ARBA" id="ARBA00022793"/>
    </source>
</evidence>
<name>A0A8K0KZQ7_9PEZI</name>
<protein>
    <recommendedName>
        <fullName evidence="5">Pyridoxal phosphate-dependent transferase</fullName>
    </recommendedName>
</protein>
<evidence type="ECO:0000256" key="1">
    <source>
        <dbReference type="ARBA" id="ARBA00009533"/>
    </source>
</evidence>
<dbReference type="Proteomes" id="UP000809789">
    <property type="component" value="Unassembled WGS sequence"/>
</dbReference>
<dbReference type="SUPFAM" id="SSF53383">
    <property type="entry name" value="PLP-dependent transferases"/>
    <property type="match status" value="2"/>
</dbReference>
<evidence type="ECO:0000313" key="3">
    <source>
        <dbReference type="EMBL" id="KAG8626270.1"/>
    </source>
</evidence>
<evidence type="ECO:0000313" key="4">
    <source>
        <dbReference type="Proteomes" id="UP000809789"/>
    </source>
</evidence>
<dbReference type="InterPro" id="IPR051151">
    <property type="entry name" value="Group_II_Decarboxylase"/>
</dbReference>
<dbReference type="GO" id="GO:0016831">
    <property type="term" value="F:carboxy-lyase activity"/>
    <property type="evidence" value="ECO:0007669"/>
    <property type="project" value="UniProtKB-KW"/>
</dbReference>
<dbReference type="EMBL" id="JAESVG020000006">
    <property type="protein sequence ID" value="KAG8626270.1"/>
    <property type="molecule type" value="Genomic_DNA"/>
</dbReference>